<feature type="non-terminal residue" evidence="2">
    <location>
        <position position="1"/>
    </location>
</feature>
<accession>A0A6J4RDB5</accession>
<feature type="region of interest" description="Disordered" evidence="1">
    <location>
        <begin position="1"/>
        <end position="39"/>
    </location>
</feature>
<dbReference type="AlphaFoldDB" id="A0A6J4RDB5"/>
<dbReference type="EMBL" id="CADCVL010000048">
    <property type="protein sequence ID" value="CAA9465898.1"/>
    <property type="molecule type" value="Genomic_DNA"/>
</dbReference>
<proteinExistence type="predicted"/>
<evidence type="ECO:0000313" key="2">
    <source>
        <dbReference type="EMBL" id="CAA9465898.1"/>
    </source>
</evidence>
<evidence type="ECO:0000256" key="1">
    <source>
        <dbReference type="SAM" id="MobiDB-lite"/>
    </source>
</evidence>
<name>A0A6J4RDB5_9ACTN</name>
<reference evidence="2" key="1">
    <citation type="submission" date="2020-02" db="EMBL/GenBank/DDBJ databases">
        <authorList>
            <person name="Meier V. D."/>
        </authorList>
    </citation>
    <scope>NUCLEOTIDE SEQUENCE</scope>
    <source>
        <strain evidence="2">AVDCRST_MAG65</strain>
    </source>
</reference>
<sequence>DIPPARAFLRGLRRAGPTRPRPRPRSRAAAEASPLRHRW</sequence>
<feature type="compositionally biased region" description="Low complexity" evidence="1">
    <location>
        <begin position="1"/>
        <end position="18"/>
    </location>
</feature>
<feature type="non-terminal residue" evidence="2">
    <location>
        <position position="39"/>
    </location>
</feature>
<gene>
    <name evidence="2" type="ORF">AVDCRST_MAG65-278</name>
</gene>
<organism evidence="2">
    <name type="scientific">uncultured Solirubrobacteraceae bacterium</name>
    <dbReference type="NCBI Taxonomy" id="1162706"/>
    <lineage>
        <taxon>Bacteria</taxon>
        <taxon>Bacillati</taxon>
        <taxon>Actinomycetota</taxon>
        <taxon>Thermoleophilia</taxon>
        <taxon>Solirubrobacterales</taxon>
        <taxon>Solirubrobacteraceae</taxon>
        <taxon>environmental samples</taxon>
    </lineage>
</organism>
<protein>
    <submittedName>
        <fullName evidence="2">Uncharacterized protein</fullName>
    </submittedName>
</protein>